<name>A0A0P6XDL4_9CHLR</name>
<proteinExistence type="predicted"/>
<organism evidence="2 3">
    <name type="scientific">Ornatilinea apprima</name>
    <dbReference type="NCBI Taxonomy" id="1134406"/>
    <lineage>
        <taxon>Bacteria</taxon>
        <taxon>Bacillati</taxon>
        <taxon>Chloroflexota</taxon>
        <taxon>Anaerolineae</taxon>
        <taxon>Anaerolineales</taxon>
        <taxon>Anaerolineaceae</taxon>
        <taxon>Ornatilinea</taxon>
    </lineage>
</organism>
<protein>
    <recommendedName>
        <fullName evidence="1">NAD(P)-binding domain-containing protein</fullName>
    </recommendedName>
</protein>
<dbReference type="InterPro" id="IPR036291">
    <property type="entry name" value="NAD(P)-bd_dom_sf"/>
</dbReference>
<comment type="caution">
    <text evidence="2">The sequence shown here is derived from an EMBL/GenBank/DDBJ whole genome shotgun (WGS) entry which is preliminary data.</text>
</comment>
<sequence length="296" mass="32383">MILVTGGTGFVGRSLVRHLVASGRPVRILLRPSAESPNLPRGLSVEVAVCGLSDERGLRAAMKDVDTVFHLATAEHKGGKADLNGVDVEGTEHLARAAQQAGVERLFYLSHLGADRLSAYPVFRAKALAESTIQQSGVPYTIFRSGLLVGEGDHFTTAMLRLIKASPFFLFVPEDGETVIQPLWVEDLVVCLELALSDESLVGQTLSVGGSEYLSFREVMEKILGKIGKRRGFISASPAYLRLLGLFWDQIAPKQSISYYWLDYLAADRTCAVDTLPRLFGLMPARFTQLLGYLQK</sequence>
<feature type="domain" description="NAD(P)-binding" evidence="1">
    <location>
        <begin position="6"/>
        <end position="150"/>
    </location>
</feature>
<reference evidence="2 3" key="1">
    <citation type="submission" date="2015-07" db="EMBL/GenBank/DDBJ databases">
        <title>Genome sequence of Ornatilinea apprima DSM 23815.</title>
        <authorList>
            <person name="Hemp J."/>
            <person name="Ward L.M."/>
            <person name="Pace L.A."/>
            <person name="Fischer W.W."/>
        </authorList>
    </citation>
    <scope>NUCLEOTIDE SEQUENCE [LARGE SCALE GENOMIC DNA]</scope>
    <source>
        <strain evidence="2 3">P3M-1</strain>
    </source>
</reference>
<dbReference type="Proteomes" id="UP000050417">
    <property type="component" value="Unassembled WGS sequence"/>
</dbReference>
<dbReference type="InterPro" id="IPR016040">
    <property type="entry name" value="NAD(P)-bd_dom"/>
</dbReference>
<evidence type="ECO:0000313" key="3">
    <source>
        <dbReference type="Proteomes" id="UP000050417"/>
    </source>
</evidence>
<dbReference type="PANTHER" id="PTHR12126:SF11">
    <property type="entry name" value="NADH DEHYDROGENASE [UBIQUINONE] 1 ALPHA SUBCOMPLEX SUBUNIT 9, MITOCHONDRIAL"/>
    <property type="match status" value="1"/>
</dbReference>
<evidence type="ECO:0000259" key="1">
    <source>
        <dbReference type="Pfam" id="PF13460"/>
    </source>
</evidence>
<dbReference type="GO" id="GO:0044877">
    <property type="term" value="F:protein-containing complex binding"/>
    <property type="evidence" value="ECO:0007669"/>
    <property type="project" value="TreeGrafter"/>
</dbReference>
<keyword evidence="3" id="KW-1185">Reference proteome</keyword>
<dbReference type="Pfam" id="PF13460">
    <property type="entry name" value="NAD_binding_10"/>
    <property type="match status" value="1"/>
</dbReference>
<dbReference type="Gene3D" id="3.40.50.720">
    <property type="entry name" value="NAD(P)-binding Rossmann-like Domain"/>
    <property type="match status" value="1"/>
</dbReference>
<evidence type="ECO:0000313" key="2">
    <source>
        <dbReference type="EMBL" id="KPL77831.1"/>
    </source>
</evidence>
<dbReference type="SUPFAM" id="SSF51735">
    <property type="entry name" value="NAD(P)-binding Rossmann-fold domains"/>
    <property type="match status" value="1"/>
</dbReference>
<gene>
    <name evidence="2" type="ORF">ADN00_08065</name>
</gene>
<dbReference type="AlphaFoldDB" id="A0A0P6XDL4"/>
<dbReference type="EMBL" id="LGCL01000021">
    <property type="protein sequence ID" value="KPL77831.1"/>
    <property type="molecule type" value="Genomic_DNA"/>
</dbReference>
<dbReference type="PANTHER" id="PTHR12126">
    <property type="entry name" value="NADH-UBIQUINONE OXIDOREDUCTASE 39 KDA SUBUNIT-RELATED"/>
    <property type="match status" value="1"/>
</dbReference>
<dbReference type="InterPro" id="IPR051207">
    <property type="entry name" value="ComplexI_NDUFA9_subunit"/>
</dbReference>
<accession>A0A0P6XDL4</accession>
<dbReference type="RefSeq" id="WP_075062477.1">
    <property type="nucleotide sequence ID" value="NZ_LGCL01000021.1"/>
</dbReference>
<dbReference type="OrthoDB" id="9809586at2"/>
<dbReference type="STRING" id="1134406.ADN00_08065"/>